<feature type="domain" description="DEAD/DEAH-box helicase" evidence="2">
    <location>
        <begin position="28"/>
        <end position="131"/>
    </location>
</feature>
<dbReference type="InterPro" id="IPR027417">
    <property type="entry name" value="P-loop_NTPase"/>
</dbReference>
<comment type="caution">
    <text evidence="3">The sequence shown here is derived from an EMBL/GenBank/DDBJ whole genome shotgun (WGS) entry which is preliminary data.</text>
</comment>
<evidence type="ECO:0000256" key="1">
    <source>
        <dbReference type="ARBA" id="ARBA00022884"/>
    </source>
</evidence>
<gene>
    <name evidence="3" type="ORF">CDL12_27328</name>
</gene>
<dbReference type="Pfam" id="PF00270">
    <property type="entry name" value="DEAD"/>
    <property type="match status" value="1"/>
</dbReference>
<accession>A0A2G9G4E0</accession>
<dbReference type="InterPro" id="IPR011545">
    <property type="entry name" value="DEAD/DEAH_box_helicase_dom"/>
</dbReference>
<keyword evidence="3" id="KW-0378">Hydrolase</keyword>
<dbReference type="GO" id="GO:0005524">
    <property type="term" value="F:ATP binding"/>
    <property type="evidence" value="ECO:0007669"/>
    <property type="project" value="InterPro"/>
</dbReference>
<dbReference type="SUPFAM" id="SSF52540">
    <property type="entry name" value="P-loop containing nucleoside triphosphate hydrolases"/>
    <property type="match status" value="1"/>
</dbReference>
<dbReference type="GO" id="GO:0003723">
    <property type="term" value="F:RNA binding"/>
    <property type="evidence" value="ECO:0007669"/>
    <property type="project" value="UniProtKB-KW"/>
</dbReference>
<dbReference type="EMBL" id="NKXS01007131">
    <property type="protein sequence ID" value="PIN00168.1"/>
    <property type="molecule type" value="Genomic_DNA"/>
</dbReference>
<reference evidence="4" key="1">
    <citation type="journal article" date="2018" name="Gigascience">
        <title>Genome assembly of the Pink Ipe (Handroanthus impetiginosus, Bignoniaceae), a highly valued, ecologically keystone Neotropical timber forest tree.</title>
        <authorList>
            <person name="Silva-Junior O.B."/>
            <person name="Grattapaglia D."/>
            <person name="Novaes E."/>
            <person name="Collevatti R.G."/>
        </authorList>
    </citation>
    <scope>NUCLEOTIDE SEQUENCE [LARGE SCALE GENOMIC DNA]</scope>
    <source>
        <strain evidence="4">cv. UFG-1</strain>
    </source>
</reference>
<keyword evidence="3" id="KW-0547">Nucleotide-binding</keyword>
<keyword evidence="3" id="KW-0067">ATP-binding</keyword>
<evidence type="ECO:0000259" key="2">
    <source>
        <dbReference type="Pfam" id="PF00270"/>
    </source>
</evidence>
<keyword evidence="4" id="KW-1185">Reference proteome</keyword>
<protein>
    <submittedName>
        <fullName evidence="3">RNA helicase</fullName>
        <ecNumber evidence="3">3.6.4.13</ecNumber>
    </submittedName>
</protein>
<dbReference type="OrthoDB" id="441979at2759"/>
<proteinExistence type="predicted"/>
<dbReference type="GO" id="GO:0003724">
    <property type="term" value="F:RNA helicase activity"/>
    <property type="evidence" value="ECO:0007669"/>
    <property type="project" value="UniProtKB-EC"/>
</dbReference>
<dbReference type="GO" id="GO:0016787">
    <property type="term" value="F:hydrolase activity"/>
    <property type="evidence" value="ECO:0007669"/>
    <property type="project" value="UniProtKB-KW"/>
</dbReference>
<dbReference type="EC" id="3.6.4.13" evidence="3"/>
<dbReference type="Gene3D" id="3.40.50.300">
    <property type="entry name" value="P-loop containing nucleotide triphosphate hydrolases"/>
    <property type="match status" value="1"/>
</dbReference>
<sequence length="132" mass="14402">MMLLLSLDLHKLETRQPKKTGFSAPTPIPAQSWAIAHQLRYIVAIAKRGCGKTLGYLFLGFIHLKRKCNNPTLGPTILVLSPRELATQVHDKAVKVGSSSNISCTCLYGDAPKGSQLKDLYRGVDVVVATRS</sequence>
<dbReference type="Proteomes" id="UP000231279">
    <property type="component" value="Unassembled WGS sequence"/>
</dbReference>
<dbReference type="STRING" id="429701.A0A2G9G4E0"/>
<dbReference type="AlphaFoldDB" id="A0A2G9G4E0"/>
<keyword evidence="1" id="KW-0694">RNA-binding</keyword>
<keyword evidence="3" id="KW-0347">Helicase</keyword>
<name>A0A2G9G4E0_9LAMI</name>
<dbReference type="PANTHER" id="PTHR47958">
    <property type="entry name" value="ATP-DEPENDENT RNA HELICASE DBP3"/>
    <property type="match status" value="1"/>
</dbReference>
<evidence type="ECO:0000313" key="4">
    <source>
        <dbReference type="Proteomes" id="UP000231279"/>
    </source>
</evidence>
<organism evidence="3 4">
    <name type="scientific">Handroanthus impetiginosus</name>
    <dbReference type="NCBI Taxonomy" id="429701"/>
    <lineage>
        <taxon>Eukaryota</taxon>
        <taxon>Viridiplantae</taxon>
        <taxon>Streptophyta</taxon>
        <taxon>Embryophyta</taxon>
        <taxon>Tracheophyta</taxon>
        <taxon>Spermatophyta</taxon>
        <taxon>Magnoliopsida</taxon>
        <taxon>eudicotyledons</taxon>
        <taxon>Gunneridae</taxon>
        <taxon>Pentapetalae</taxon>
        <taxon>asterids</taxon>
        <taxon>lamiids</taxon>
        <taxon>Lamiales</taxon>
        <taxon>Bignoniaceae</taxon>
        <taxon>Crescentiina</taxon>
        <taxon>Tabebuia alliance</taxon>
        <taxon>Handroanthus</taxon>
    </lineage>
</organism>
<evidence type="ECO:0000313" key="3">
    <source>
        <dbReference type="EMBL" id="PIN00168.1"/>
    </source>
</evidence>